<dbReference type="PANTHER" id="PTHR41786:SF1">
    <property type="entry name" value="6-HYDROXYMETHYLPTERIN DIPHOSPHOKINASE MPTE-LIKE DOMAIN-CONTAINING PROTEIN"/>
    <property type="match status" value="1"/>
</dbReference>
<reference evidence="3" key="1">
    <citation type="submission" date="2017-09" db="EMBL/GenBank/DDBJ databases">
        <authorList>
            <person name="Varghese N."/>
            <person name="Submissions S."/>
        </authorList>
    </citation>
    <scope>NUCLEOTIDE SEQUENCE [LARGE SCALE GENOMIC DNA]</scope>
    <source>
        <strain evidence="3">DSM 15103</strain>
    </source>
</reference>
<dbReference type="EMBL" id="OBEI01000001">
    <property type="protein sequence ID" value="SNZ03757.1"/>
    <property type="molecule type" value="Genomic_DNA"/>
</dbReference>
<evidence type="ECO:0000313" key="2">
    <source>
        <dbReference type="EMBL" id="SNZ03757.1"/>
    </source>
</evidence>
<accession>A0A285N4K9</accession>
<gene>
    <name evidence="2" type="ORF">SAMN06265182_0464</name>
</gene>
<keyword evidence="3" id="KW-1185">Reference proteome</keyword>
<evidence type="ECO:0000313" key="3">
    <source>
        <dbReference type="Proteomes" id="UP000219036"/>
    </source>
</evidence>
<proteinExistence type="predicted"/>
<dbReference type="RefSeq" id="WP_096999644.1">
    <property type="nucleotide sequence ID" value="NZ_OBEI01000001.1"/>
</dbReference>
<organism evidence="2 3">
    <name type="scientific">Persephonella hydrogeniphila</name>
    <dbReference type="NCBI Taxonomy" id="198703"/>
    <lineage>
        <taxon>Bacteria</taxon>
        <taxon>Pseudomonadati</taxon>
        <taxon>Aquificota</taxon>
        <taxon>Aquificia</taxon>
        <taxon>Aquificales</taxon>
        <taxon>Hydrogenothermaceae</taxon>
        <taxon>Persephonella</taxon>
    </lineage>
</organism>
<feature type="domain" description="6-hydroxymethylpterin diphosphokinase MptE-like" evidence="1">
    <location>
        <begin position="241"/>
        <end position="401"/>
    </location>
</feature>
<evidence type="ECO:0000259" key="1">
    <source>
        <dbReference type="Pfam" id="PF01973"/>
    </source>
</evidence>
<dbReference type="PANTHER" id="PTHR41786">
    <property type="entry name" value="MOTILITY ACCESSORY FACTOR MAF"/>
    <property type="match status" value="1"/>
</dbReference>
<dbReference type="Proteomes" id="UP000219036">
    <property type="component" value="Unassembled WGS sequence"/>
</dbReference>
<dbReference type="Pfam" id="PF01973">
    <property type="entry name" value="MptE-like"/>
    <property type="match status" value="1"/>
</dbReference>
<name>A0A285N4K9_9AQUI</name>
<dbReference type="InterPro" id="IPR002826">
    <property type="entry name" value="MptE-like"/>
</dbReference>
<sequence>MLNKEYLRKNLELLQKISPNILNKLLQKLPDIEKNLEIILKKEDFDIIFHGNRIENIVEKAKKKIEEREKAIGVIWTHIMKVNFPQELIAYADNLNPPKEKLIYHTEGLIVFGTLPFFHIKELLENKAKFFPNLKQVIIYEPHLELVYLFLLSVDLDKLARESKINLTFSINQETLNKHMLLYFSMFSFVSYLKSYEDNHIKQLEAYMKHIYEMKTVTIPYEAAYNRVKFFKENIKRKNNRYLLSIKTKNLFEKNKTPFVIVGSGPSLDQDIEILKKIQDKAVIISLTTATRTLVKNGIIPDFTVIADAQKNMVRFISNLDEDMLKKIYIFAPIFTDPEFNEKFKETLIFHYGMFKNLLNIKDQIKVEVENGATVLNTLFSLLLNIKANRFLLFGVDLGTKYRDRFHTEGYTDKEGDLKTLSEATIEVEGNYGGVVYSRKDYYISKKIFEEQIRKGKEYVKDLKVYNFSDGAKIEGSITLKKSAISSILPRKLDKKSIIKKIRGNFEKIDVHMQNSEIGRIKTEVLPKIEKTISLIREENSPEKVIHILEEFAFWGVYLDYLTDILFNQEEFSKIQTIIKILKLASEKDKKEIIRDYKDYIISILSNIKAIPEEIIN</sequence>
<dbReference type="OrthoDB" id="12184at2"/>
<protein>
    <submittedName>
        <fullName evidence="2">Uncharacterized conserved protein</fullName>
    </submittedName>
</protein>
<dbReference type="AlphaFoldDB" id="A0A285N4K9"/>